<dbReference type="PANTHER" id="PTHR46482:SF9">
    <property type="entry name" value="5'-ADENYLYLSULFATE REDUCTASE 1, CHLOROPLASTIC"/>
    <property type="match status" value="1"/>
</dbReference>
<keyword evidence="2" id="KW-0479">Metal-binding</keyword>
<organism evidence="4 5">
    <name type="scientific">Platanthera guangdongensis</name>
    <dbReference type="NCBI Taxonomy" id="2320717"/>
    <lineage>
        <taxon>Eukaryota</taxon>
        <taxon>Viridiplantae</taxon>
        <taxon>Streptophyta</taxon>
        <taxon>Embryophyta</taxon>
        <taxon>Tracheophyta</taxon>
        <taxon>Spermatophyta</taxon>
        <taxon>Magnoliopsida</taxon>
        <taxon>Liliopsida</taxon>
        <taxon>Asparagales</taxon>
        <taxon>Orchidaceae</taxon>
        <taxon>Orchidoideae</taxon>
        <taxon>Orchideae</taxon>
        <taxon>Orchidinae</taxon>
        <taxon>Platanthera</taxon>
    </lineage>
</organism>
<name>A0ABR2LSU0_9ASPA</name>
<evidence type="ECO:0000313" key="5">
    <source>
        <dbReference type="Proteomes" id="UP001412067"/>
    </source>
</evidence>
<reference evidence="4 5" key="1">
    <citation type="journal article" date="2022" name="Nat. Plants">
        <title>Genomes of leafy and leafless Platanthera orchids illuminate the evolution of mycoheterotrophy.</title>
        <authorList>
            <person name="Li M.H."/>
            <person name="Liu K.W."/>
            <person name="Li Z."/>
            <person name="Lu H.C."/>
            <person name="Ye Q.L."/>
            <person name="Zhang D."/>
            <person name="Wang J.Y."/>
            <person name="Li Y.F."/>
            <person name="Zhong Z.M."/>
            <person name="Liu X."/>
            <person name="Yu X."/>
            <person name="Liu D.K."/>
            <person name="Tu X.D."/>
            <person name="Liu B."/>
            <person name="Hao Y."/>
            <person name="Liao X.Y."/>
            <person name="Jiang Y.T."/>
            <person name="Sun W.H."/>
            <person name="Chen J."/>
            <person name="Chen Y.Q."/>
            <person name="Ai Y."/>
            <person name="Zhai J.W."/>
            <person name="Wu S.S."/>
            <person name="Zhou Z."/>
            <person name="Hsiao Y.Y."/>
            <person name="Wu W.L."/>
            <person name="Chen Y.Y."/>
            <person name="Lin Y.F."/>
            <person name="Hsu J.L."/>
            <person name="Li C.Y."/>
            <person name="Wang Z.W."/>
            <person name="Zhao X."/>
            <person name="Zhong W.Y."/>
            <person name="Ma X.K."/>
            <person name="Ma L."/>
            <person name="Huang J."/>
            <person name="Chen G.Z."/>
            <person name="Huang M.Z."/>
            <person name="Huang L."/>
            <person name="Peng D.H."/>
            <person name="Luo Y.B."/>
            <person name="Zou S.Q."/>
            <person name="Chen S.P."/>
            <person name="Lan S."/>
            <person name="Tsai W.C."/>
            <person name="Van de Peer Y."/>
            <person name="Liu Z.J."/>
        </authorList>
    </citation>
    <scope>NUCLEOTIDE SEQUENCE [LARGE SCALE GENOMIC DNA]</scope>
    <source>
        <strain evidence="4">Lor288</strain>
    </source>
</reference>
<feature type="compositionally biased region" description="Basic and acidic residues" evidence="3">
    <location>
        <begin position="52"/>
        <end position="67"/>
    </location>
</feature>
<evidence type="ECO:0000256" key="3">
    <source>
        <dbReference type="SAM" id="MobiDB-lite"/>
    </source>
</evidence>
<dbReference type="PANTHER" id="PTHR46482">
    <property type="entry name" value="5'-ADENYLYLSULFATE REDUCTASE 3, CHLOROPLASTIC"/>
    <property type="match status" value="1"/>
</dbReference>
<keyword evidence="5" id="KW-1185">Reference proteome</keyword>
<accession>A0ABR2LSU0</accession>
<dbReference type="EMBL" id="JBBWWR010000015">
    <property type="protein sequence ID" value="KAK8949956.1"/>
    <property type="molecule type" value="Genomic_DNA"/>
</dbReference>
<feature type="region of interest" description="Disordered" evidence="3">
    <location>
        <begin position="52"/>
        <end position="72"/>
    </location>
</feature>
<proteinExistence type="predicted"/>
<protein>
    <submittedName>
        <fullName evidence="4">Uncharacterized protein</fullName>
    </submittedName>
</protein>
<sequence length="482" mass="53716">MKVQKVRVKKTAQDEPRVDIVQEPEKAVSKVAEEKHVRVDSDPFRQQILKDETTKAKHLPTEIHSQEDSMGGVWSEEVNDEQDFDDNEYEKEFGNLWNTISRNSKGKAIETASHPPMIVEKPPDRPGKGRGAMMIQRQTFTEHGKRSSGCRIAVGVLGNPRTYRPAGAGGDSAPSGCCRDERLTALQASAAAQKILSPLEEAVQRYTRKVREEVRDIHTLGAKLNKQLITARAPVGSSVLRVLNLPDKVHGWTKRFVVFEADFDGLATVPDLREEAVFVKPPVEGMEKAIVGFLFKALLDIEHCGARLEEVEGKDTTDFVLRVPDEKPFKPPDVVLTATEKRKVVLPHPATSPGEVDPVFEGLDGCEGKLIKGNPDANIVGKDIWNFLSVMEVPLSSLYCRLGANLVVQELNRCLPLFCEERSVEGGGRKWRKPGRRLEEARLGCLRDRRRGVLLERGFLGSPGWLLWDCRAERLLGIGEMA</sequence>
<evidence type="ECO:0000256" key="2">
    <source>
        <dbReference type="ARBA" id="ARBA00023014"/>
    </source>
</evidence>
<dbReference type="Proteomes" id="UP001412067">
    <property type="component" value="Unassembled WGS sequence"/>
</dbReference>
<evidence type="ECO:0000313" key="4">
    <source>
        <dbReference type="EMBL" id="KAK8949956.1"/>
    </source>
</evidence>
<evidence type="ECO:0000256" key="1">
    <source>
        <dbReference type="ARBA" id="ARBA00023004"/>
    </source>
</evidence>
<keyword evidence="1" id="KW-0408">Iron</keyword>
<comment type="caution">
    <text evidence="4">The sequence shown here is derived from an EMBL/GenBank/DDBJ whole genome shotgun (WGS) entry which is preliminary data.</text>
</comment>
<gene>
    <name evidence="4" type="ORF">KSP40_PGU009298</name>
</gene>
<keyword evidence="2" id="KW-0411">Iron-sulfur</keyword>